<feature type="compositionally biased region" description="Low complexity" evidence="1">
    <location>
        <begin position="21"/>
        <end position="34"/>
    </location>
</feature>
<feature type="compositionally biased region" description="Pro residues" evidence="1">
    <location>
        <begin position="35"/>
        <end position="45"/>
    </location>
</feature>
<proteinExistence type="predicted"/>
<feature type="compositionally biased region" description="Pro residues" evidence="1">
    <location>
        <begin position="7"/>
        <end position="19"/>
    </location>
</feature>
<keyword evidence="2" id="KW-0472">Membrane</keyword>
<dbReference type="Proteomes" id="UP001321481">
    <property type="component" value="Unassembled WGS sequence"/>
</dbReference>
<gene>
    <name evidence="3" type="ORF">QNI14_07085</name>
</gene>
<comment type="caution">
    <text evidence="3">The sequence shown here is derived from an EMBL/GenBank/DDBJ whole genome shotgun (WGS) entry which is preliminary data.</text>
</comment>
<keyword evidence="4" id="KW-1185">Reference proteome</keyword>
<name>A0ABT6ZF12_9MICO</name>
<keyword evidence="2" id="KW-1133">Transmembrane helix</keyword>
<keyword evidence="2" id="KW-0812">Transmembrane</keyword>
<evidence type="ECO:0000313" key="3">
    <source>
        <dbReference type="EMBL" id="MDJ1114212.1"/>
    </source>
</evidence>
<evidence type="ECO:0000256" key="2">
    <source>
        <dbReference type="SAM" id="Phobius"/>
    </source>
</evidence>
<feature type="transmembrane region" description="Helical" evidence="2">
    <location>
        <begin position="82"/>
        <end position="104"/>
    </location>
</feature>
<protein>
    <recommendedName>
        <fullName evidence="5">DUF4190 domain-containing protein</fullName>
    </recommendedName>
</protein>
<dbReference type="RefSeq" id="WP_283715799.1">
    <property type="nucleotide sequence ID" value="NZ_JASJND010000004.1"/>
</dbReference>
<feature type="transmembrane region" description="Helical" evidence="2">
    <location>
        <begin position="116"/>
        <end position="141"/>
    </location>
</feature>
<accession>A0ABT6ZF12</accession>
<evidence type="ECO:0000313" key="4">
    <source>
        <dbReference type="Proteomes" id="UP001321481"/>
    </source>
</evidence>
<evidence type="ECO:0000256" key="1">
    <source>
        <dbReference type="SAM" id="MobiDB-lite"/>
    </source>
</evidence>
<feature type="region of interest" description="Disordered" evidence="1">
    <location>
        <begin position="1"/>
        <end position="72"/>
    </location>
</feature>
<sequence length="182" mass="18624">MTDPTSDPQPQPYAQPTPPHAYGQPPAQPYGQQPPQYPAQPPYGQPPAVAHTQYGQPPQPYPGQPYAAAPHHPAPAASGRGLGLMALIVGLLPAIFGAFTPLLYSTYYATFAYAQASIISGISSFAALLVGSAAIILGAVATRRRGPGLLPGAIGIGLGIAVVVSTVMGFLVSFALTGGAYF</sequence>
<organism evidence="3 4">
    <name type="scientific">Microbacterium dauci</name>
    <dbReference type="NCBI Taxonomy" id="3048008"/>
    <lineage>
        <taxon>Bacteria</taxon>
        <taxon>Bacillati</taxon>
        <taxon>Actinomycetota</taxon>
        <taxon>Actinomycetes</taxon>
        <taxon>Micrococcales</taxon>
        <taxon>Microbacteriaceae</taxon>
        <taxon>Microbacterium</taxon>
    </lineage>
</organism>
<dbReference type="EMBL" id="JASJND010000004">
    <property type="protein sequence ID" value="MDJ1114212.1"/>
    <property type="molecule type" value="Genomic_DNA"/>
</dbReference>
<reference evidence="3 4" key="1">
    <citation type="submission" date="2023-05" db="EMBL/GenBank/DDBJ databases">
        <title>Microbacterium dauci sp.nov., Isolated from Carrot Rhizosphere Soil.</title>
        <authorList>
            <person name="Xiao Z."/>
            <person name="Zheng J."/>
        </authorList>
    </citation>
    <scope>NUCLEOTIDE SEQUENCE [LARGE SCALE GENOMIC DNA]</scope>
    <source>
        <strain evidence="3 4">LX3-4</strain>
    </source>
</reference>
<feature type="transmembrane region" description="Helical" evidence="2">
    <location>
        <begin position="153"/>
        <end position="176"/>
    </location>
</feature>
<evidence type="ECO:0008006" key="5">
    <source>
        <dbReference type="Google" id="ProtNLM"/>
    </source>
</evidence>